<dbReference type="PANTHER" id="PTHR36562">
    <property type="entry name" value="SERINE/ARGININE REPETITIVE MATRIX 2"/>
    <property type="match status" value="1"/>
</dbReference>
<feature type="compositionally biased region" description="Low complexity" evidence="1">
    <location>
        <begin position="291"/>
        <end position="305"/>
    </location>
</feature>
<feature type="region of interest" description="Disordered" evidence="1">
    <location>
        <begin position="1929"/>
        <end position="1975"/>
    </location>
</feature>
<feature type="compositionally biased region" description="Basic residues" evidence="1">
    <location>
        <begin position="1"/>
        <end position="18"/>
    </location>
</feature>
<proteinExistence type="predicted"/>
<name>A0AAE1LDX9_9NEOP</name>
<feature type="region of interest" description="Disordered" evidence="1">
    <location>
        <begin position="1590"/>
        <end position="1693"/>
    </location>
</feature>
<feature type="compositionally biased region" description="Low complexity" evidence="1">
    <location>
        <begin position="859"/>
        <end position="870"/>
    </location>
</feature>
<dbReference type="PANTHER" id="PTHR36562:SF5">
    <property type="entry name" value="SERINE_ARGININE REPETITIVE MATRIX 2"/>
    <property type="match status" value="1"/>
</dbReference>
<feature type="compositionally biased region" description="Basic and acidic residues" evidence="1">
    <location>
        <begin position="514"/>
        <end position="530"/>
    </location>
</feature>
<feature type="region of interest" description="Disordered" evidence="1">
    <location>
        <begin position="1233"/>
        <end position="1279"/>
    </location>
</feature>
<feature type="region of interest" description="Disordered" evidence="1">
    <location>
        <begin position="407"/>
        <end position="572"/>
    </location>
</feature>
<feature type="compositionally biased region" description="Polar residues" evidence="1">
    <location>
        <begin position="118"/>
        <end position="132"/>
    </location>
</feature>
<feature type="compositionally biased region" description="Basic and acidic residues" evidence="1">
    <location>
        <begin position="556"/>
        <end position="572"/>
    </location>
</feature>
<sequence>MVKTNAPKRGRATGKSRPLRSDSQSKGMPTIVLNKGKSKKVKVAASKKKVFHVSLKPQVKKPKAKALVETEDSDTASVASTRGRRNATDSEAGTSKSPNEPEKKGAKKTQKTAERSESPATTRLSRSSSANSVVEKKAEAKKVVKGGAEKGKGKSPVTNPKHGILKFFSKKTLPSKGSSGSKSANQAAKKDAGNEEGESQTELPENSSPDSVNSGSVRSSQIACDRFEVNNDDSSAVDDDESCRGSHIEDNDTQNPEPDESSAKSVNGNDVDGEKFIPKLTKKNINELFPSDDSSSRLRSGSPASQKSTRSLVLLRNSPKATASSSLSFTTRSESGIRALRNGKLKRSTLSENLFSGSKKKKRVYAGMVNNDDKIEDSRSDFSDEQSSIFSESDSSSFIDAFPRLQKNGLDDKMDSEDVPGSMSNDEDDIGLGGISSAKTALGSRRKTLASRAPPVSEAIPKSNDILNHIQSDWDSDGETNVEEADCAASKLPKEGNSAFDELLSNSPLLPPSADKDSSSDGKAVEKSDVVDSCQDFSKPSENKGEISESNQKQDSGTKFDEENSVRKSEDLVDIVEKDLVDALDKDIVDALENYTVDVEARSEVKQDAVQDANTFSESTKNSIESPASSQPSTDPDDSSTDSSKKIPEPIVLKTSDNKNGFADSVDFVAKKNPRIDFELLRRRTKRSMSFNMDLPEKNQSQRILAVEPNKLHGKASLVWTVKAVREPIIPKTVTSPEKGLTKPDNSENKNLPIVKPMMESTQNDNQPSPKHMPESIIVSALPSACSSSVKENILVKKSPKQSPGRSPVRETPPVCSPKVPLPASSSTVKATPEVRNENSVSNVIELEETKAVSNGIPSSASDSTLAATAKQPSDVEETPSSNSKTVDAAVPVETEDISVGSAAKTPIGENSFEYSTPLSETQKIDEITESANVASERCKTPDQILSELQSGTEVTPDKGFDEESFCLRLSPTPTKDEFNQSNSSIVLTPVKESSSVPKKVVSNAVAEKNSVSVDVGKGNANLSDNLEEIGAMLPEENKIIELSETISSEVSRAEKPILQLVFKKSSTRPRSLSADCNPSAIAFTNDEDIWVVKNNNGLSTKDEHRLETGKNSIVVSEDAKENVPEKCLESVVNPTVENQASLIETVMKSDDSSNMTVECSNIPVKQPGLLSPRLEADVERLNLKINVNDIEKKRREITEEEQSPEKKAIKERVLSSLGLQSVAAAAAAAASVAGRPSKRRSQDGLLPSSGRLKAVIKVPKDGKKDKKGNRKPLRMVFKNGKVHSGGIEDTLGQGRNSDTDPSFRIEGNTSADLSGAPAFHAQGIATNGALHEDATASAIESDGKAKPGTNLVIPEKSSSFSIHPGRLCSDVCSYCFGKFGLLDTPCHVAQLKGRERQMKIMSVETHLALDSCLCDACIRHVDRKANCPSSKPQTSHRKEGKGKFEGSMATCSVTNCAQPARHSLRKKWYLKIKKSVVKKCPIDLELMQQHLPLPLCPEHFSYMEYFMVCGLCKRRLSRSHMYNLNNTSEINTCLEHDGIPARLSDKLFVCKLCRYYATLRVKHPGSHFNLSSNQREFFHSYRKRILRNHDIEVSDSEEDDGADGGDRDEDASAEENTSHTNFIPSDPSEESLPKGKRKRASSNASLPVDAAEAADVPKKKSRHGDQSTKSKDKLETAKTVRGRSRERESVRETVPPVTISVGDITQGRSHKVGRPSKYRQETENATSMEFVRKGLAPFYPAEDELALHAKFQFEDKPSENLMWEKCTSTLQFDKDTKKLWQELQRPYGSQSSFLRHLVLMERFWREGELVLAADASPKATSYTRSVQNRLKAYGSTITIKSTPQPPATASSVSSAPTVSQTPTLVASLAAPTPAPAPAPPPQAVQPVATAAHAAPVKDLALALTGGTVLTAAAAAAAVTAVHLSSSLSPSGEVGAGLAPRAQQAQQQAQLKQPAKLQSKAVQGKTHQGKGLQWKAVQSKAQQGKTQAVKAPPVRQVPVKSQPLILGKPVMAPQKPVAVTQPALQVTSVTSAPVKTSQAAPCVPTVRLTVKAPTPVQEVPPTSKQTSAPTQLAISLAGHSLPISTPISMTSALTITPEPSVKLTADKSQSAHGKLTPILPKPPVSSKSPNTSSSFTLTSRSTSSTWEAASPPSNRTQFIPMSPVVNLTRSISLTAVPSSPPSVPDLHPINSVRPNRSPSGSLPLSTNSITVTTSRTSPGATSVSLPVSSNSMTVTPSRGSSGSFVSIVPTSSGKAAFSKPSTLSINRPASITPIYTSQSLPAPVSVTSSVASRSPATSSAIESEPRAAPAGKVHVTAGGKSFALTISQFKKLQALRQQRRKEKKVTSTTTSSVSAKDDLEVVEVHDGDTEMQHSPLPTISAVVSGDQAKAMWSDESRLSDSDSSMSISVSSPVLEISPLISGKHEITVESLPKIPKALTVTQIRKESPTLPKTVAASGLSSLTITRQKCQTPVAPQMSSQALDIFPS</sequence>
<organism evidence="2 3">
    <name type="scientific">Frankliniella fusca</name>
    <dbReference type="NCBI Taxonomy" id="407009"/>
    <lineage>
        <taxon>Eukaryota</taxon>
        <taxon>Metazoa</taxon>
        <taxon>Ecdysozoa</taxon>
        <taxon>Arthropoda</taxon>
        <taxon>Hexapoda</taxon>
        <taxon>Insecta</taxon>
        <taxon>Pterygota</taxon>
        <taxon>Neoptera</taxon>
        <taxon>Paraneoptera</taxon>
        <taxon>Thysanoptera</taxon>
        <taxon>Terebrantia</taxon>
        <taxon>Thripoidea</taxon>
        <taxon>Thripidae</taxon>
        <taxon>Frankliniella</taxon>
    </lineage>
</organism>
<dbReference type="EMBL" id="JAHWGI010000492">
    <property type="protein sequence ID" value="KAK3916113.1"/>
    <property type="molecule type" value="Genomic_DNA"/>
</dbReference>
<reference evidence="2" key="1">
    <citation type="submission" date="2021-07" db="EMBL/GenBank/DDBJ databases">
        <authorList>
            <person name="Catto M.A."/>
            <person name="Jacobson A."/>
            <person name="Kennedy G."/>
            <person name="Labadie P."/>
            <person name="Hunt B.G."/>
            <person name="Srinivasan R."/>
        </authorList>
    </citation>
    <scope>NUCLEOTIDE SEQUENCE</scope>
    <source>
        <strain evidence="2">PL_HMW_Pooled</strain>
        <tissue evidence="2">Head</tissue>
    </source>
</reference>
<feature type="region of interest" description="Disordered" evidence="1">
    <location>
        <begin position="2193"/>
        <end position="2243"/>
    </location>
</feature>
<feature type="region of interest" description="Disordered" evidence="1">
    <location>
        <begin position="792"/>
        <end position="843"/>
    </location>
</feature>
<gene>
    <name evidence="2" type="ORF">KUF71_025406</name>
</gene>
<feature type="compositionally biased region" description="Polar residues" evidence="1">
    <location>
        <begin position="612"/>
        <end position="625"/>
    </location>
</feature>
<dbReference type="Proteomes" id="UP001219518">
    <property type="component" value="Unassembled WGS sequence"/>
</dbReference>
<feature type="compositionally biased region" description="Polar residues" evidence="1">
    <location>
        <begin position="89"/>
        <end position="98"/>
    </location>
</feature>
<comment type="caution">
    <text evidence="2">The sequence shown here is derived from an EMBL/GenBank/DDBJ whole genome shotgun (WGS) entry which is preliminary data.</text>
</comment>
<feature type="compositionally biased region" description="Low complexity" evidence="1">
    <location>
        <begin position="1936"/>
        <end position="1958"/>
    </location>
</feature>
<feature type="compositionally biased region" description="Polar residues" evidence="1">
    <location>
        <begin position="175"/>
        <end position="186"/>
    </location>
</feature>
<evidence type="ECO:0000313" key="2">
    <source>
        <dbReference type="EMBL" id="KAK3916113.1"/>
    </source>
</evidence>
<feature type="compositionally biased region" description="Basic residues" evidence="1">
    <location>
        <begin position="36"/>
        <end position="51"/>
    </location>
</feature>
<keyword evidence="3" id="KW-1185">Reference proteome</keyword>
<feature type="region of interest" description="Disordered" evidence="1">
    <location>
        <begin position="599"/>
        <end position="658"/>
    </location>
</feature>
<reference evidence="2" key="2">
    <citation type="journal article" date="2023" name="BMC Genomics">
        <title>Pest status, molecular evolution, and epigenetic factors derived from the genome assembly of Frankliniella fusca, a thysanopteran phytovirus vector.</title>
        <authorList>
            <person name="Catto M.A."/>
            <person name="Labadie P.E."/>
            <person name="Jacobson A.L."/>
            <person name="Kennedy G.G."/>
            <person name="Srinivasan R."/>
            <person name="Hunt B.G."/>
        </authorList>
    </citation>
    <scope>NUCLEOTIDE SEQUENCE</scope>
    <source>
        <strain evidence="2">PL_HMW_Pooled</strain>
    </source>
</reference>
<evidence type="ECO:0000313" key="3">
    <source>
        <dbReference type="Proteomes" id="UP001219518"/>
    </source>
</evidence>
<accession>A0AAE1LDX9</accession>
<feature type="compositionally biased region" description="Acidic residues" evidence="1">
    <location>
        <begin position="474"/>
        <end position="486"/>
    </location>
</feature>
<feature type="region of interest" description="Disordered" evidence="1">
    <location>
        <begin position="2338"/>
        <end position="2360"/>
    </location>
</feature>
<feature type="region of interest" description="Disordered" evidence="1">
    <location>
        <begin position="367"/>
        <end position="395"/>
    </location>
</feature>
<feature type="region of interest" description="Disordered" evidence="1">
    <location>
        <begin position="855"/>
        <end position="888"/>
    </location>
</feature>
<feature type="compositionally biased region" description="Low complexity" evidence="1">
    <location>
        <begin position="385"/>
        <end position="395"/>
    </location>
</feature>
<feature type="compositionally biased region" description="Basic and acidic residues" evidence="1">
    <location>
        <begin position="1656"/>
        <end position="1692"/>
    </location>
</feature>
<feature type="compositionally biased region" description="Basic and acidic residues" evidence="1">
    <location>
        <begin position="599"/>
        <end position="609"/>
    </location>
</feature>
<dbReference type="GO" id="GO:0005634">
    <property type="term" value="C:nucleus"/>
    <property type="evidence" value="ECO:0007669"/>
    <property type="project" value="TreeGrafter"/>
</dbReference>
<feature type="compositionally biased region" description="Low complexity" evidence="1">
    <location>
        <begin position="322"/>
        <end position="334"/>
    </location>
</feature>
<feature type="region of interest" description="Disordered" evidence="1">
    <location>
        <begin position="1"/>
        <end position="342"/>
    </location>
</feature>
<protein>
    <submittedName>
        <fullName evidence="2">E3 ubiquitin-protein ligase RBBP6</fullName>
    </submittedName>
</protein>
<feature type="region of interest" description="Disordered" evidence="1">
    <location>
        <begin position="2104"/>
        <end position="2154"/>
    </location>
</feature>
<feature type="compositionally biased region" description="Basic and acidic residues" evidence="1">
    <location>
        <begin position="134"/>
        <end position="152"/>
    </location>
</feature>
<feature type="compositionally biased region" description="Polar residues" evidence="1">
    <location>
        <begin position="200"/>
        <end position="222"/>
    </location>
</feature>
<feature type="compositionally biased region" description="Low complexity" evidence="1">
    <location>
        <begin position="2124"/>
        <end position="2145"/>
    </location>
</feature>
<evidence type="ECO:0000256" key="1">
    <source>
        <dbReference type="SAM" id="MobiDB-lite"/>
    </source>
</evidence>
<feature type="compositionally biased region" description="Basic and acidic residues" evidence="1">
    <location>
        <begin position="371"/>
        <end position="382"/>
    </location>
</feature>
<dbReference type="InterPro" id="IPR051372">
    <property type="entry name" value="CWC21"/>
</dbReference>
<feature type="compositionally biased region" description="Acidic residues" evidence="1">
    <location>
        <begin position="1594"/>
        <end position="1614"/>
    </location>
</feature>